<evidence type="ECO:0000256" key="1">
    <source>
        <dbReference type="SAM" id="Coils"/>
    </source>
</evidence>
<keyword evidence="1" id="KW-0175">Coiled coil</keyword>
<sequence>MGAAGSVENPENVGLENAASVAESASDTLNNLQEEVSAEAVQERITSLSSAAGDQQEKLSELLSLAREKLDPSALSRTLGELESSLPSLGVPEAVLAAAAGSVQAAGELAPDLIDAVAGVLVGVSAHIGPIGVAFGAIGAIAYTFKLTKEQDENVKTVSLWLASVRDWLLLVATKVSSSNAASTVPLFEHLQSCLVAMAEQMASRNRKWRVSKMVTSGTFQRDFGNAKARVLELKDALHGFLDQEQQDKQTAMLDALSASTVETTSKLAGLDDQLSSIKAMLEKQAEEKAAKENSTAQVQEQEEQIFASIAQAAGVEGDVPCKRFVIAFESFFYDANDMPPEQVRALKLLLDKDGTNVVIKPAFIKFYRAWTNSGLGIEEFLVKIAEENPSAYQLTQAKLAEARIAAESMKVEGQKLAGEAAEKGRAAADEAAAKGKQMMSAGFGMAKGMMGK</sequence>
<reference evidence="3 4" key="1">
    <citation type="journal article" date="2023" name="Commun. Biol.">
        <title>Genome analysis of Parmales, the sister group of diatoms, reveals the evolutionary specialization of diatoms from phago-mixotrophs to photoautotrophs.</title>
        <authorList>
            <person name="Ban H."/>
            <person name="Sato S."/>
            <person name="Yoshikawa S."/>
            <person name="Yamada K."/>
            <person name="Nakamura Y."/>
            <person name="Ichinomiya M."/>
            <person name="Sato N."/>
            <person name="Blanc-Mathieu R."/>
            <person name="Endo H."/>
            <person name="Kuwata A."/>
            <person name="Ogata H."/>
        </authorList>
    </citation>
    <scope>NUCLEOTIDE SEQUENCE [LARGE SCALE GENOMIC DNA]</scope>
</reference>
<proteinExistence type="predicted"/>
<evidence type="ECO:0008006" key="5">
    <source>
        <dbReference type="Google" id="ProtNLM"/>
    </source>
</evidence>
<feature type="coiled-coil region" evidence="1">
    <location>
        <begin position="268"/>
        <end position="305"/>
    </location>
</feature>
<name>A0ABQ6MMA0_9STRA</name>
<keyword evidence="4" id="KW-1185">Reference proteome</keyword>
<comment type="caution">
    <text evidence="3">The sequence shown here is derived from an EMBL/GenBank/DDBJ whole genome shotgun (WGS) entry which is preliminary data.</text>
</comment>
<dbReference type="Proteomes" id="UP001165060">
    <property type="component" value="Unassembled WGS sequence"/>
</dbReference>
<dbReference type="EMBL" id="BRYB01003015">
    <property type="protein sequence ID" value="GMI29034.1"/>
    <property type="molecule type" value="Genomic_DNA"/>
</dbReference>
<evidence type="ECO:0000256" key="2">
    <source>
        <dbReference type="SAM" id="MobiDB-lite"/>
    </source>
</evidence>
<protein>
    <recommendedName>
        <fullName evidence="5">EF-hand domain-containing protein</fullName>
    </recommendedName>
</protein>
<feature type="region of interest" description="Disordered" evidence="2">
    <location>
        <begin position="1"/>
        <end position="34"/>
    </location>
</feature>
<evidence type="ECO:0000313" key="3">
    <source>
        <dbReference type="EMBL" id="GMI29034.1"/>
    </source>
</evidence>
<accession>A0ABQ6MMA0</accession>
<evidence type="ECO:0000313" key="4">
    <source>
        <dbReference type="Proteomes" id="UP001165060"/>
    </source>
</evidence>
<feature type="compositionally biased region" description="Polar residues" evidence="2">
    <location>
        <begin position="23"/>
        <end position="34"/>
    </location>
</feature>
<organism evidence="3 4">
    <name type="scientific">Tetraparma gracilis</name>
    <dbReference type="NCBI Taxonomy" id="2962635"/>
    <lineage>
        <taxon>Eukaryota</taxon>
        <taxon>Sar</taxon>
        <taxon>Stramenopiles</taxon>
        <taxon>Ochrophyta</taxon>
        <taxon>Bolidophyceae</taxon>
        <taxon>Parmales</taxon>
        <taxon>Triparmaceae</taxon>
        <taxon>Tetraparma</taxon>
    </lineage>
</organism>
<gene>
    <name evidence="3" type="ORF">TeGR_g7694</name>
</gene>